<feature type="compositionally biased region" description="Acidic residues" evidence="2">
    <location>
        <begin position="219"/>
        <end position="229"/>
    </location>
</feature>
<protein>
    <submittedName>
        <fullName evidence="4">RING-type domain-containing protein</fullName>
    </submittedName>
</protein>
<evidence type="ECO:0000256" key="1">
    <source>
        <dbReference type="ARBA" id="ARBA00023172"/>
    </source>
</evidence>
<dbReference type="InterPro" id="IPR011010">
    <property type="entry name" value="DNA_brk_join_enz"/>
</dbReference>
<organism evidence="3 4">
    <name type="scientific">Plectus sambesii</name>
    <dbReference type="NCBI Taxonomy" id="2011161"/>
    <lineage>
        <taxon>Eukaryota</taxon>
        <taxon>Metazoa</taxon>
        <taxon>Ecdysozoa</taxon>
        <taxon>Nematoda</taxon>
        <taxon>Chromadorea</taxon>
        <taxon>Plectida</taxon>
        <taxon>Plectina</taxon>
        <taxon>Plectoidea</taxon>
        <taxon>Plectidae</taxon>
        <taxon>Plectus</taxon>
    </lineage>
</organism>
<evidence type="ECO:0000313" key="4">
    <source>
        <dbReference type="WBParaSite" id="PSAMB.scaffold5343size11978.g26411.t1"/>
    </source>
</evidence>
<proteinExistence type="predicted"/>
<accession>A0A914WYW4</accession>
<dbReference type="InterPro" id="IPR013762">
    <property type="entry name" value="Integrase-like_cat_sf"/>
</dbReference>
<dbReference type="Proteomes" id="UP000887566">
    <property type="component" value="Unplaced"/>
</dbReference>
<evidence type="ECO:0000313" key="3">
    <source>
        <dbReference type="Proteomes" id="UP000887566"/>
    </source>
</evidence>
<feature type="region of interest" description="Disordered" evidence="2">
    <location>
        <begin position="219"/>
        <end position="250"/>
    </location>
</feature>
<dbReference type="GO" id="GO:0003677">
    <property type="term" value="F:DNA binding"/>
    <property type="evidence" value="ECO:0007669"/>
    <property type="project" value="InterPro"/>
</dbReference>
<dbReference type="WBParaSite" id="PSAMB.scaffold5343size11978.g26411.t1">
    <property type="protein sequence ID" value="PSAMB.scaffold5343size11978.g26411.t1"/>
    <property type="gene ID" value="PSAMB.scaffold5343size11978.g26411"/>
</dbReference>
<dbReference type="GO" id="GO:0006310">
    <property type="term" value="P:DNA recombination"/>
    <property type="evidence" value="ECO:0007669"/>
    <property type="project" value="UniProtKB-KW"/>
</dbReference>
<dbReference type="SUPFAM" id="SSF56349">
    <property type="entry name" value="DNA breaking-rejoining enzymes"/>
    <property type="match status" value="1"/>
</dbReference>
<keyword evidence="1" id="KW-0233">DNA recombination</keyword>
<reference evidence="4" key="1">
    <citation type="submission" date="2022-11" db="UniProtKB">
        <authorList>
            <consortium name="WormBaseParasite"/>
        </authorList>
    </citation>
    <scope>IDENTIFICATION</scope>
</reference>
<evidence type="ECO:0000256" key="2">
    <source>
        <dbReference type="SAM" id="MobiDB-lite"/>
    </source>
</evidence>
<sequence length="379" mass="41772">MALSRTVGRGPVCARLHRSPTRSPQDRCQCLGVASSPIVCTAECHCVVGCKRCILLWIRSKEELDGLLSCPKCRSPWTRDAHTNQVCGYIELKGHLTIFRHSAPQRAETSVHRACQICARSARQGAKDLLHDAREAASGKPKRTACELVHVDLTEENCSVPHINAELQAKVTNKTVVLCDISGVPIPDDATTRTAKFWGFGRGTAGNARKYFALPPVEIESDDEDDSADDSTMATATRSNPKKDVSMGERVTTTHMSDDCVRAELRRILTTCGITRALITHSFREGAATTATERGVPARAVMAVVDGRPESFDQYKIYTKSVARLTPLPTTYSKTFDLSKAFDKVDFPIYAKVRLLTNTVEKALEVEEVVESDEEDEEF</sequence>
<name>A0A914WYW4_9BILA</name>
<dbReference type="GO" id="GO:0015074">
    <property type="term" value="P:DNA integration"/>
    <property type="evidence" value="ECO:0007669"/>
    <property type="project" value="InterPro"/>
</dbReference>
<dbReference type="AlphaFoldDB" id="A0A914WYW4"/>
<keyword evidence="3" id="KW-1185">Reference proteome</keyword>
<dbReference type="Gene3D" id="1.10.443.10">
    <property type="entry name" value="Intergrase catalytic core"/>
    <property type="match status" value="1"/>
</dbReference>